<proteinExistence type="predicted"/>
<dbReference type="Proteomes" id="UP000473278">
    <property type="component" value="Unassembled WGS sequence"/>
</dbReference>
<dbReference type="EMBL" id="JAALLT010000001">
    <property type="protein sequence ID" value="NGP75275.1"/>
    <property type="molecule type" value="Genomic_DNA"/>
</dbReference>
<evidence type="ECO:0000259" key="3">
    <source>
        <dbReference type="SMART" id="SM00331"/>
    </source>
</evidence>
<feature type="transmembrane region" description="Helical" evidence="2">
    <location>
        <begin position="108"/>
        <end position="131"/>
    </location>
</feature>
<gene>
    <name evidence="4" type="ORF">G3570_01410</name>
</gene>
<dbReference type="GO" id="GO:0016791">
    <property type="term" value="F:phosphatase activity"/>
    <property type="evidence" value="ECO:0007669"/>
    <property type="project" value="TreeGrafter"/>
</dbReference>
<keyword evidence="1" id="KW-0378">Hydrolase</keyword>
<keyword evidence="2" id="KW-0812">Transmembrane</keyword>
<feature type="transmembrane region" description="Helical" evidence="2">
    <location>
        <begin position="82"/>
        <end position="101"/>
    </location>
</feature>
<keyword evidence="5" id="KW-1185">Reference proteome</keyword>
<dbReference type="PANTHER" id="PTHR43156:SF2">
    <property type="entry name" value="STAGE II SPORULATION PROTEIN E"/>
    <property type="match status" value="1"/>
</dbReference>
<evidence type="ECO:0000313" key="4">
    <source>
        <dbReference type="EMBL" id="NGP75275.1"/>
    </source>
</evidence>
<organism evidence="4 5">
    <name type="scientific">Halalkalibaculum roseum</name>
    <dbReference type="NCBI Taxonomy" id="2709311"/>
    <lineage>
        <taxon>Bacteria</taxon>
        <taxon>Pseudomonadati</taxon>
        <taxon>Balneolota</taxon>
        <taxon>Balneolia</taxon>
        <taxon>Balneolales</taxon>
        <taxon>Balneolaceae</taxon>
        <taxon>Halalkalibaculum</taxon>
    </lineage>
</organism>
<keyword evidence="2" id="KW-0472">Membrane</keyword>
<name>A0A6M1SZH7_9BACT</name>
<dbReference type="InterPro" id="IPR052016">
    <property type="entry name" value="Bact_Sigma-Reg"/>
</dbReference>
<feature type="domain" description="PPM-type phosphatase" evidence="3">
    <location>
        <begin position="258"/>
        <end position="472"/>
    </location>
</feature>
<feature type="transmembrane region" description="Helical" evidence="2">
    <location>
        <begin position="191"/>
        <end position="212"/>
    </location>
</feature>
<comment type="caution">
    <text evidence="4">The sequence shown here is derived from an EMBL/GenBank/DDBJ whole genome shotgun (WGS) entry which is preliminary data.</text>
</comment>
<dbReference type="Pfam" id="PF07228">
    <property type="entry name" value="SpoIIE"/>
    <property type="match status" value="1"/>
</dbReference>
<dbReference type="InterPro" id="IPR036457">
    <property type="entry name" value="PPM-type-like_dom_sf"/>
</dbReference>
<reference evidence="4 5" key="1">
    <citation type="submission" date="2020-02" db="EMBL/GenBank/DDBJ databases">
        <title>Balneolaceae bacterium YR4-1, complete genome.</title>
        <authorList>
            <person name="Li Y."/>
            <person name="Wu S."/>
        </authorList>
    </citation>
    <scope>NUCLEOTIDE SEQUENCE [LARGE SCALE GENOMIC DNA]</scope>
    <source>
        <strain evidence="4 5">YR4-1</strain>
    </source>
</reference>
<evidence type="ECO:0000313" key="5">
    <source>
        <dbReference type="Proteomes" id="UP000473278"/>
    </source>
</evidence>
<dbReference type="AlphaFoldDB" id="A0A6M1SZH7"/>
<feature type="transmembrane region" description="Helical" evidence="2">
    <location>
        <begin position="137"/>
        <end position="155"/>
    </location>
</feature>
<sequence length="478" mass="53847">MRSISVSDSYYRLMRLLPEGINPFTLEFSSPGTEKRFRIDYTNRSLPIVRIAMMVGALQYLLFFILDLMIEQLPESVGIVDLLIIRTVVFMVIVAITVLSFQDFFKRYFQFFVSLVPITAGIGVVIMIMLVQNSSGYDEYYVGVMIIFFYIHVLLRMRFIYATLVGWFLILMYFLALDFSTTPQGLLLNSTFFLISTQLCGMFASYSLEYYARLVFVQSRDLEERRKQVKVQYDFKANELNNLREIQRSLLPSTPPCFPGFEIAASLKTTTEVGGDFYDFFLNKSGSLTFSIGDATGHGAKAGVMVTAIKVLFVSMANTKSLTSFVSQASKIIAKTGLKKLYMSLAVGRLSVNKLDVVGAGMPPALLWRASEKVIEKISLNGMPLGSPAEYRYHLTSVELLPGDVLFFMSDGLPELFNEQREMYGYESPLHLLKQYAGLSAASILAAVEREILNFKGDEQLHDDISLIVIKKLMPASN</sequence>
<dbReference type="Gene3D" id="3.60.40.10">
    <property type="entry name" value="PPM-type phosphatase domain"/>
    <property type="match status" value="1"/>
</dbReference>
<evidence type="ECO:0000256" key="1">
    <source>
        <dbReference type="ARBA" id="ARBA00022801"/>
    </source>
</evidence>
<dbReference type="SUPFAM" id="SSF81606">
    <property type="entry name" value="PP2C-like"/>
    <property type="match status" value="1"/>
</dbReference>
<feature type="transmembrane region" description="Helical" evidence="2">
    <location>
        <begin position="160"/>
        <end position="179"/>
    </location>
</feature>
<feature type="transmembrane region" description="Helical" evidence="2">
    <location>
        <begin position="48"/>
        <end position="70"/>
    </location>
</feature>
<dbReference type="PANTHER" id="PTHR43156">
    <property type="entry name" value="STAGE II SPORULATION PROTEIN E-RELATED"/>
    <property type="match status" value="1"/>
</dbReference>
<evidence type="ECO:0000256" key="2">
    <source>
        <dbReference type="SAM" id="Phobius"/>
    </source>
</evidence>
<dbReference type="SMART" id="SM00331">
    <property type="entry name" value="PP2C_SIG"/>
    <property type="match status" value="1"/>
</dbReference>
<keyword evidence="2" id="KW-1133">Transmembrane helix</keyword>
<protein>
    <submittedName>
        <fullName evidence="4">SpoIIE family protein phosphatase</fullName>
    </submittedName>
</protein>
<accession>A0A6M1SZH7</accession>
<dbReference type="InterPro" id="IPR001932">
    <property type="entry name" value="PPM-type_phosphatase-like_dom"/>
</dbReference>